<dbReference type="AlphaFoldDB" id="A0A7Y4M6D1"/>
<protein>
    <submittedName>
        <fullName evidence="1">Uncharacterized protein</fullName>
    </submittedName>
</protein>
<dbReference type="Proteomes" id="UP000528734">
    <property type="component" value="Unassembled WGS sequence"/>
</dbReference>
<proteinExistence type="predicted"/>
<comment type="caution">
    <text evidence="1">The sequence shown here is derived from an EMBL/GenBank/DDBJ whole genome shotgun (WGS) entry which is preliminary data.</text>
</comment>
<gene>
    <name evidence="1" type="ORF">HCN50_32835</name>
</gene>
<dbReference type="EMBL" id="JAAVLW010000023">
    <property type="protein sequence ID" value="NOJ50925.1"/>
    <property type="molecule type" value="Genomic_DNA"/>
</dbReference>
<keyword evidence="2" id="KW-1185">Reference proteome</keyword>
<sequence>MAGLWLTDDLPAIRAQDNRTPFAGYSKLGRCALNREAIVGPAHRILVHAVDFDGGNASAGTQHPDVLAFEGAASGRDESLLIEYCSDLAIHFVFSIQLDDPSPQPINVDVIAVGVNAPL</sequence>
<evidence type="ECO:0000313" key="2">
    <source>
        <dbReference type="Proteomes" id="UP000528734"/>
    </source>
</evidence>
<reference evidence="1 2" key="1">
    <citation type="submission" date="2020-03" db="EMBL/GenBank/DDBJ databases">
        <title>Bradyrhizobium diversity isolated from nodules of Muelleranthus trifoliolatus.</title>
        <authorList>
            <person name="Klepa M."/>
            <person name="Helene L."/>
            <person name="Hungria M."/>
        </authorList>
    </citation>
    <scope>NUCLEOTIDE SEQUENCE [LARGE SCALE GENOMIC DNA]</scope>
    <source>
        <strain evidence="1 2">WSM 1744</strain>
    </source>
</reference>
<evidence type="ECO:0000313" key="1">
    <source>
        <dbReference type="EMBL" id="NOJ50925.1"/>
    </source>
</evidence>
<dbReference type="RefSeq" id="WP_171713972.1">
    <property type="nucleotide sequence ID" value="NZ_JAAVLW010000023.1"/>
</dbReference>
<name>A0A7Y4M6D1_9BRAD</name>
<accession>A0A7Y4M6D1</accession>
<organism evidence="1 2">
    <name type="scientific">Bradyrhizobium archetypum</name>
    <dbReference type="NCBI Taxonomy" id="2721160"/>
    <lineage>
        <taxon>Bacteria</taxon>
        <taxon>Pseudomonadati</taxon>
        <taxon>Pseudomonadota</taxon>
        <taxon>Alphaproteobacteria</taxon>
        <taxon>Hyphomicrobiales</taxon>
        <taxon>Nitrobacteraceae</taxon>
        <taxon>Bradyrhizobium</taxon>
    </lineage>
</organism>